<evidence type="ECO:0000256" key="1">
    <source>
        <dbReference type="SAM" id="Coils"/>
    </source>
</evidence>
<feature type="domain" description="SnoaL-like" evidence="2">
    <location>
        <begin position="16"/>
        <end position="141"/>
    </location>
</feature>
<keyword evidence="1" id="KW-0175">Coiled coil</keyword>
<dbReference type="RefSeq" id="WP_092557488.1">
    <property type="nucleotide sequence ID" value="NZ_FNPZ01000005.1"/>
</dbReference>
<dbReference type="EMBL" id="FNPZ01000005">
    <property type="protein sequence ID" value="SDZ49091.1"/>
    <property type="molecule type" value="Genomic_DNA"/>
</dbReference>
<dbReference type="OrthoDB" id="8225471at2"/>
<keyword evidence="4" id="KW-1185">Reference proteome</keyword>
<dbReference type="Proteomes" id="UP000198891">
    <property type="component" value="Unassembled WGS sequence"/>
</dbReference>
<protein>
    <submittedName>
        <fullName evidence="3">SnoaL-like domain-containing protein</fullName>
    </submittedName>
</protein>
<evidence type="ECO:0000313" key="4">
    <source>
        <dbReference type="Proteomes" id="UP000198891"/>
    </source>
</evidence>
<accession>A0A1H3TGY7</accession>
<dbReference type="Gene3D" id="3.10.450.50">
    <property type="match status" value="1"/>
</dbReference>
<dbReference type="Pfam" id="PF13577">
    <property type="entry name" value="SnoaL_4"/>
    <property type="match status" value="1"/>
</dbReference>
<sequence length="163" mass="18094">MTVDDATHIQVLERLQRLEDRLEIAERTAQYGQAADSGAGATASALWTEDGIYDAGIMSMRGSAAVEEMLAGDVHQGFLAQGVGHISTTPVISLDGDRAVSTCYSLVFRRDEATDAFRLWRMSANRWEWIRTPEGWRVTSRVNRPLDGTADARELFRASFDAR</sequence>
<evidence type="ECO:0000313" key="3">
    <source>
        <dbReference type="EMBL" id="SDZ49091.1"/>
    </source>
</evidence>
<name>A0A1H3TGY7_9MICO</name>
<gene>
    <name evidence="3" type="ORF">SAMN05216554_4187</name>
</gene>
<dbReference type="SUPFAM" id="SSF54427">
    <property type="entry name" value="NTF2-like"/>
    <property type="match status" value="1"/>
</dbReference>
<dbReference type="InterPro" id="IPR032710">
    <property type="entry name" value="NTF2-like_dom_sf"/>
</dbReference>
<organism evidence="3 4">
    <name type="scientific">Herbiconiux ginsengi</name>
    <dbReference type="NCBI Taxonomy" id="381665"/>
    <lineage>
        <taxon>Bacteria</taxon>
        <taxon>Bacillati</taxon>
        <taxon>Actinomycetota</taxon>
        <taxon>Actinomycetes</taxon>
        <taxon>Micrococcales</taxon>
        <taxon>Microbacteriaceae</taxon>
        <taxon>Herbiconiux</taxon>
    </lineage>
</organism>
<dbReference type="STRING" id="381665.SAMN05216554_4187"/>
<dbReference type="InterPro" id="IPR037401">
    <property type="entry name" value="SnoaL-like"/>
</dbReference>
<dbReference type="AlphaFoldDB" id="A0A1H3TGY7"/>
<reference evidence="3 4" key="1">
    <citation type="submission" date="2016-10" db="EMBL/GenBank/DDBJ databases">
        <authorList>
            <person name="de Groot N.N."/>
        </authorList>
    </citation>
    <scope>NUCLEOTIDE SEQUENCE [LARGE SCALE GENOMIC DNA]</scope>
    <source>
        <strain evidence="3 4">CGMCC 4.3491</strain>
    </source>
</reference>
<evidence type="ECO:0000259" key="2">
    <source>
        <dbReference type="Pfam" id="PF13577"/>
    </source>
</evidence>
<proteinExistence type="predicted"/>
<feature type="coiled-coil region" evidence="1">
    <location>
        <begin position="8"/>
        <end position="35"/>
    </location>
</feature>